<feature type="compositionally biased region" description="Polar residues" evidence="2">
    <location>
        <begin position="203"/>
        <end position="212"/>
    </location>
</feature>
<keyword evidence="1" id="KW-0479">Metal-binding</keyword>
<dbReference type="PANTHER" id="PTHR47341">
    <property type="entry name" value="GATA-TYPE ZINC FINGER PROTEIN 1"/>
    <property type="match status" value="1"/>
</dbReference>
<feature type="compositionally biased region" description="Low complexity" evidence="2">
    <location>
        <begin position="562"/>
        <end position="591"/>
    </location>
</feature>
<dbReference type="GO" id="GO:0043565">
    <property type="term" value="F:sequence-specific DNA binding"/>
    <property type="evidence" value="ECO:0007669"/>
    <property type="project" value="InterPro"/>
</dbReference>
<feature type="compositionally biased region" description="Basic residues" evidence="2">
    <location>
        <begin position="420"/>
        <end position="434"/>
    </location>
</feature>
<feature type="compositionally biased region" description="Low complexity" evidence="2">
    <location>
        <begin position="337"/>
        <end position="348"/>
    </location>
</feature>
<keyword evidence="1" id="KW-0863">Zinc-finger</keyword>
<protein>
    <submittedName>
        <fullName evidence="4">DNA-binding transcription repressor</fullName>
    </submittedName>
</protein>
<sequence>MATAFDHIVSNPARHKRKGIPMRSPCQRDMVEAPGVVFRFPDKINTGLNILPSSAGLPSGHSAKSAAAVIAAAAAISASSSPSSETSNISASISQSHPPVPSATSIPATTAKLPATTIALTKTTSQDINPEGLSLDSSATSATSATAATPILASVEISSTTSTPILKPASALPIHRSASNVLHYPELLSDLRDKLMQVHQGATPGNNASSGVESDENRVVSHHAIKRSRVKRASRSVVGSGSSPGPSGSGHGTRGSSVLRTTLRTRHELGTAAAAAAAAALATVASGTDALAASGSSGDATGASFHRRHSIGTIHSQQVDGDDSDIVVDDEDDDGKSSTSSVRAGSSSTRNRYSPGQRLPRDGQVATSAAAARRHLPMGSGEADAGAPKSSPSAKRKRDTKDGILADHQRGGSPAVKRPAVGHHHVNHQQHAHGHATGSSHVNDLVDSSYAGASSRRCCASCGASSTPCWRPGLIDSMTLCNQCGLRYKKGKVYCAKCSYVPTKTEIATGGATVCKRCHSHIRTLPSAATHNVVIMQPSRIPASGSASATSVPSDPRRVILPAPQAAQQPHQQQPQQRQPQQPQQQKPAQPSAGRPGF</sequence>
<feature type="region of interest" description="Disordered" evidence="2">
    <location>
        <begin position="539"/>
        <end position="598"/>
    </location>
</feature>
<evidence type="ECO:0000313" key="5">
    <source>
        <dbReference type="Proteomes" id="UP001140172"/>
    </source>
</evidence>
<reference evidence="4" key="1">
    <citation type="submission" date="2022-07" db="EMBL/GenBank/DDBJ databases">
        <title>Phylogenomic reconstructions and comparative analyses of Kickxellomycotina fungi.</title>
        <authorList>
            <person name="Reynolds N.K."/>
            <person name="Stajich J.E."/>
            <person name="Barry K."/>
            <person name="Grigoriev I.V."/>
            <person name="Crous P."/>
            <person name="Smith M.E."/>
        </authorList>
    </citation>
    <scope>NUCLEOTIDE SEQUENCE</scope>
    <source>
        <strain evidence="4">BCRC 34489</strain>
    </source>
</reference>
<dbReference type="GO" id="GO:0008270">
    <property type="term" value="F:zinc ion binding"/>
    <property type="evidence" value="ECO:0007669"/>
    <property type="project" value="UniProtKB-KW"/>
</dbReference>
<keyword evidence="4" id="KW-0238">DNA-binding</keyword>
<organism evidence="4 5">
    <name type="scientific">Coemansia interrupta</name>
    <dbReference type="NCBI Taxonomy" id="1126814"/>
    <lineage>
        <taxon>Eukaryota</taxon>
        <taxon>Fungi</taxon>
        <taxon>Fungi incertae sedis</taxon>
        <taxon>Zoopagomycota</taxon>
        <taxon>Kickxellomycotina</taxon>
        <taxon>Kickxellomycetes</taxon>
        <taxon>Kickxellales</taxon>
        <taxon>Kickxellaceae</taxon>
        <taxon>Coemansia</taxon>
    </lineage>
</organism>
<dbReference type="InterPro" id="IPR000679">
    <property type="entry name" value="Znf_GATA"/>
</dbReference>
<dbReference type="AlphaFoldDB" id="A0A9W8HIF3"/>
<feature type="region of interest" description="Disordered" evidence="2">
    <location>
        <begin position="1"/>
        <end position="21"/>
    </location>
</feature>
<feature type="compositionally biased region" description="Low complexity" evidence="2">
    <location>
        <begin position="80"/>
        <end position="96"/>
    </location>
</feature>
<dbReference type="GO" id="GO:0006357">
    <property type="term" value="P:regulation of transcription by RNA polymerase II"/>
    <property type="evidence" value="ECO:0007669"/>
    <property type="project" value="TreeGrafter"/>
</dbReference>
<evidence type="ECO:0000259" key="3">
    <source>
        <dbReference type="PROSITE" id="PS50114"/>
    </source>
</evidence>
<keyword evidence="5" id="KW-1185">Reference proteome</keyword>
<dbReference type="EMBL" id="JANBUM010000042">
    <property type="protein sequence ID" value="KAJ2786828.1"/>
    <property type="molecule type" value="Genomic_DNA"/>
</dbReference>
<dbReference type="SUPFAM" id="SSF57716">
    <property type="entry name" value="Glucocorticoid receptor-like (DNA-binding domain)"/>
    <property type="match status" value="1"/>
</dbReference>
<comment type="caution">
    <text evidence="4">The sequence shown here is derived from an EMBL/GenBank/DDBJ whole genome shotgun (WGS) entry which is preliminary data.</text>
</comment>
<feature type="compositionally biased region" description="Basic residues" evidence="2">
    <location>
        <begin position="220"/>
        <end position="234"/>
    </location>
</feature>
<dbReference type="InterPro" id="IPR013088">
    <property type="entry name" value="Znf_NHR/GATA"/>
</dbReference>
<dbReference type="Proteomes" id="UP001140172">
    <property type="component" value="Unassembled WGS sequence"/>
</dbReference>
<dbReference type="SMART" id="SM00401">
    <property type="entry name" value="ZnF_GATA"/>
    <property type="match status" value="1"/>
</dbReference>
<feature type="domain" description="GATA-type" evidence="3">
    <location>
        <begin position="453"/>
        <end position="489"/>
    </location>
</feature>
<dbReference type="PROSITE" id="PS50114">
    <property type="entry name" value="GATA_ZN_FINGER_2"/>
    <property type="match status" value="1"/>
</dbReference>
<evidence type="ECO:0000256" key="1">
    <source>
        <dbReference type="PROSITE-ProRule" id="PRU00094"/>
    </source>
</evidence>
<feature type="region of interest" description="Disordered" evidence="2">
    <location>
        <begin position="311"/>
        <end position="443"/>
    </location>
</feature>
<name>A0A9W8HIF3_9FUNG</name>
<feature type="compositionally biased region" description="Basic and acidic residues" evidence="2">
    <location>
        <begin position="399"/>
        <end position="410"/>
    </location>
</feature>
<feature type="region of interest" description="Disordered" evidence="2">
    <location>
        <begin position="80"/>
        <end position="107"/>
    </location>
</feature>
<evidence type="ECO:0000256" key="2">
    <source>
        <dbReference type="SAM" id="MobiDB-lite"/>
    </source>
</evidence>
<keyword evidence="1" id="KW-0862">Zinc</keyword>
<dbReference type="PANTHER" id="PTHR47341:SF1">
    <property type="entry name" value="GATA-TYPE ZINC FINGER PROTEIN 1"/>
    <property type="match status" value="1"/>
</dbReference>
<evidence type="ECO:0000313" key="4">
    <source>
        <dbReference type="EMBL" id="KAJ2786828.1"/>
    </source>
</evidence>
<dbReference type="InterPro" id="IPR053116">
    <property type="entry name" value="GATA-type_Znf_Regulator"/>
</dbReference>
<accession>A0A9W8HIF3</accession>
<gene>
    <name evidence="4" type="primary">ASH1</name>
    <name evidence="4" type="ORF">GGI15_001190</name>
</gene>
<dbReference type="OrthoDB" id="2162994at2759"/>
<feature type="compositionally biased region" description="Acidic residues" evidence="2">
    <location>
        <begin position="320"/>
        <end position="334"/>
    </location>
</feature>
<feature type="region of interest" description="Disordered" evidence="2">
    <location>
        <begin position="202"/>
        <end position="256"/>
    </location>
</feature>
<dbReference type="GO" id="GO:0005634">
    <property type="term" value="C:nucleus"/>
    <property type="evidence" value="ECO:0007669"/>
    <property type="project" value="TreeGrafter"/>
</dbReference>
<proteinExistence type="predicted"/>
<dbReference type="CDD" id="cd00202">
    <property type="entry name" value="ZnF_GATA"/>
    <property type="match status" value="1"/>
</dbReference>
<dbReference type="Pfam" id="PF00320">
    <property type="entry name" value="GATA"/>
    <property type="match status" value="1"/>
</dbReference>
<dbReference type="Gene3D" id="3.30.50.10">
    <property type="entry name" value="Erythroid Transcription Factor GATA-1, subunit A"/>
    <property type="match status" value="1"/>
</dbReference>
<feature type="compositionally biased region" description="Low complexity" evidence="2">
    <location>
        <begin position="235"/>
        <end position="246"/>
    </location>
</feature>